<accession>A0A2P4UKE3</accession>
<gene>
    <name evidence="1" type="ORF">BTM25_41460</name>
</gene>
<organism evidence="1 2">
    <name type="scientific">Actinomadura rubteroloni</name>
    <dbReference type="NCBI Taxonomy" id="1926885"/>
    <lineage>
        <taxon>Bacteria</taxon>
        <taxon>Bacillati</taxon>
        <taxon>Actinomycetota</taxon>
        <taxon>Actinomycetes</taxon>
        <taxon>Streptosporangiales</taxon>
        <taxon>Thermomonosporaceae</taxon>
        <taxon>Actinomadura</taxon>
    </lineage>
</organism>
<name>A0A2P4UKE3_9ACTN</name>
<evidence type="ECO:0000313" key="1">
    <source>
        <dbReference type="EMBL" id="POM25498.1"/>
    </source>
</evidence>
<dbReference type="EMBL" id="MTBP01000002">
    <property type="protein sequence ID" value="POM25498.1"/>
    <property type="molecule type" value="Genomic_DNA"/>
</dbReference>
<keyword evidence="2" id="KW-1185">Reference proteome</keyword>
<dbReference type="RefSeq" id="WP_146059091.1">
    <property type="nucleotide sequence ID" value="NZ_MTBP01000002.1"/>
</dbReference>
<dbReference type="AlphaFoldDB" id="A0A2P4UKE3"/>
<protein>
    <submittedName>
        <fullName evidence="1">Uncharacterized protein</fullName>
    </submittedName>
</protein>
<dbReference type="Proteomes" id="UP000242367">
    <property type="component" value="Unassembled WGS sequence"/>
</dbReference>
<proteinExistence type="predicted"/>
<sequence>MADNSHEEPTSRLIAKVIRWVDVDGYPYIIEVVFTDANGQQHSIIDKTPLFWFDNDEEPDLDAELPIPAYLDAIILRPNLADGRVRIAIDHRSINDDGYAEFTVTSQQLT</sequence>
<comment type="caution">
    <text evidence="1">The sequence shown here is derived from an EMBL/GenBank/DDBJ whole genome shotgun (WGS) entry which is preliminary data.</text>
</comment>
<reference evidence="1 2" key="1">
    <citation type="journal article" date="2017" name="Chemistry">
        <title>Isolation, Biosynthesis and Chemical Modifications of Rubterolones A-F: Rare Tropolone Alkaloids from Actinomadura sp. 5-2.</title>
        <authorList>
            <person name="Guo H."/>
            <person name="Benndorf R."/>
            <person name="Leichnitz D."/>
            <person name="Klassen J.L."/>
            <person name="Vollmers J."/>
            <person name="Gorls H."/>
            <person name="Steinacker M."/>
            <person name="Weigel C."/>
            <person name="Dahse H.M."/>
            <person name="Kaster A.K."/>
            <person name="de Beer Z.W."/>
            <person name="Poulsen M."/>
            <person name="Beemelmanns C."/>
        </authorList>
    </citation>
    <scope>NUCLEOTIDE SEQUENCE [LARGE SCALE GENOMIC DNA]</scope>
    <source>
        <strain evidence="1 2">5-2</strain>
    </source>
</reference>
<evidence type="ECO:0000313" key="2">
    <source>
        <dbReference type="Proteomes" id="UP000242367"/>
    </source>
</evidence>